<protein>
    <submittedName>
        <fullName evidence="1">Uncharacterized protein</fullName>
    </submittedName>
</protein>
<proteinExistence type="predicted"/>
<evidence type="ECO:0000313" key="1">
    <source>
        <dbReference type="EMBL" id="SFP28749.1"/>
    </source>
</evidence>
<gene>
    <name evidence="1" type="ORF">SAMN05216234_11342</name>
</gene>
<evidence type="ECO:0000313" key="2">
    <source>
        <dbReference type="Proteomes" id="UP000199227"/>
    </source>
</evidence>
<dbReference type="Proteomes" id="UP000199227">
    <property type="component" value="Unassembled WGS sequence"/>
</dbReference>
<dbReference type="RefSeq" id="WP_092912110.1">
    <property type="nucleotide sequence ID" value="NZ_FOXB01000013.1"/>
</dbReference>
<accession>A0A1I5P3X2</accession>
<keyword evidence="2" id="KW-1185">Reference proteome</keyword>
<dbReference type="AlphaFoldDB" id="A0A1I5P3X2"/>
<name>A0A1I5P3X2_9BACT</name>
<sequence length="251" mass="27194">MEVTWGTTEDIGGQAAINASSNTVSKYLAANMMGDENLDEEYYRQDEAGREILDTFAGGDFLNASLFEKRHAMFEATKALAGTFIDSDGFEVNYTYKPGDRGGQGSFNIFMKKDSGVSNKTHLRHDAATSATWDAAVKSGTGRTGLLTGVYIADTVGNVINTATVAKAGKNMFIKGMNGEGINRDLRRINDAAYRLEKNDKVVKIPTSAKRTGSNPLAPSSDGMTETTWASRLNFREGSNVRVVDQMITSN</sequence>
<organism evidence="1 2">
    <name type="scientific">Hydrogenimonas thermophila</name>
    <dbReference type="NCBI Taxonomy" id="223786"/>
    <lineage>
        <taxon>Bacteria</taxon>
        <taxon>Pseudomonadati</taxon>
        <taxon>Campylobacterota</taxon>
        <taxon>Epsilonproteobacteria</taxon>
        <taxon>Campylobacterales</taxon>
        <taxon>Hydrogenimonadaceae</taxon>
        <taxon>Hydrogenimonas</taxon>
    </lineage>
</organism>
<reference evidence="1 2" key="1">
    <citation type="submission" date="2016-10" db="EMBL/GenBank/DDBJ databases">
        <authorList>
            <person name="de Groot N.N."/>
        </authorList>
    </citation>
    <scope>NUCLEOTIDE SEQUENCE [LARGE SCALE GENOMIC DNA]</scope>
    <source>
        <strain evidence="1 2">EP1-55-1</strain>
    </source>
</reference>
<dbReference type="EMBL" id="FOXB01000013">
    <property type="protein sequence ID" value="SFP28749.1"/>
    <property type="molecule type" value="Genomic_DNA"/>
</dbReference>